<dbReference type="InterPro" id="IPR003594">
    <property type="entry name" value="HATPase_dom"/>
</dbReference>
<dbReference type="Gene3D" id="3.30.450.20">
    <property type="entry name" value="PAS domain"/>
    <property type="match status" value="1"/>
</dbReference>
<dbReference type="NCBIfam" id="TIGR00229">
    <property type="entry name" value="sensory_box"/>
    <property type="match status" value="1"/>
</dbReference>
<evidence type="ECO:0000256" key="6">
    <source>
        <dbReference type="SAM" id="Coils"/>
    </source>
</evidence>
<dbReference type="Pfam" id="PF08448">
    <property type="entry name" value="PAS_4"/>
    <property type="match status" value="1"/>
</dbReference>
<evidence type="ECO:0000313" key="9">
    <source>
        <dbReference type="EMBL" id="MCG2616800.1"/>
    </source>
</evidence>
<dbReference type="InterPro" id="IPR035965">
    <property type="entry name" value="PAS-like_dom_sf"/>
</dbReference>
<keyword evidence="5" id="KW-0418">Kinase</keyword>
<reference evidence="9" key="1">
    <citation type="submission" date="2022-01" db="EMBL/GenBank/DDBJ databases">
        <authorList>
            <person name="Jo J.-H."/>
            <person name="Im W.-T."/>
        </authorList>
    </citation>
    <scope>NUCLEOTIDE SEQUENCE</scope>
    <source>
        <strain evidence="9">NA20</strain>
    </source>
</reference>
<dbReference type="RefSeq" id="WP_237875337.1">
    <property type="nucleotide sequence ID" value="NZ_JAKLTR010000015.1"/>
</dbReference>
<dbReference type="InterPro" id="IPR036097">
    <property type="entry name" value="HisK_dim/P_sf"/>
</dbReference>
<dbReference type="PRINTS" id="PR00344">
    <property type="entry name" value="BCTRLSENSOR"/>
</dbReference>
<evidence type="ECO:0000259" key="7">
    <source>
        <dbReference type="PROSITE" id="PS50109"/>
    </source>
</evidence>
<dbReference type="PANTHER" id="PTHR43304:SF1">
    <property type="entry name" value="PAC DOMAIN-CONTAINING PROTEIN"/>
    <property type="match status" value="1"/>
</dbReference>
<proteinExistence type="predicted"/>
<comment type="caution">
    <text evidence="9">The sequence shown here is derived from an EMBL/GenBank/DDBJ whole genome shotgun (WGS) entry which is preliminary data.</text>
</comment>
<evidence type="ECO:0000256" key="2">
    <source>
        <dbReference type="ARBA" id="ARBA00012438"/>
    </source>
</evidence>
<feature type="domain" description="PAS" evidence="8">
    <location>
        <begin position="10"/>
        <end position="61"/>
    </location>
</feature>
<dbReference type="InterPro" id="IPR036890">
    <property type="entry name" value="HATPase_C_sf"/>
</dbReference>
<organism evidence="9 10">
    <name type="scientific">Terrimonas ginsenosidimutans</name>
    <dbReference type="NCBI Taxonomy" id="2908004"/>
    <lineage>
        <taxon>Bacteria</taxon>
        <taxon>Pseudomonadati</taxon>
        <taxon>Bacteroidota</taxon>
        <taxon>Chitinophagia</taxon>
        <taxon>Chitinophagales</taxon>
        <taxon>Chitinophagaceae</taxon>
        <taxon>Terrimonas</taxon>
    </lineage>
</organism>
<dbReference type="PANTHER" id="PTHR43304">
    <property type="entry name" value="PHYTOCHROME-LIKE PROTEIN CPH1"/>
    <property type="match status" value="1"/>
</dbReference>
<dbReference type="InterPro" id="IPR000014">
    <property type="entry name" value="PAS"/>
</dbReference>
<dbReference type="InterPro" id="IPR004358">
    <property type="entry name" value="Sig_transdc_His_kin-like_C"/>
</dbReference>
<dbReference type="Proteomes" id="UP001165367">
    <property type="component" value="Unassembled WGS sequence"/>
</dbReference>
<dbReference type="EMBL" id="JAKLTR010000015">
    <property type="protein sequence ID" value="MCG2616800.1"/>
    <property type="molecule type" value="Genomic_DNA"/>
</dbReference>
<gene>
    <name evidence="9" type="ORF">LZZ85_21050</name>
</gene>
<dbReference type="Gene3D" id="3.30.565.10">
    <property type="entry name" value="Histidine kinase-like ATPase, C-terminal domain"/>
    <property type="match status" value="1"/>
</dbReference>
<dbReference type="InterPro" id="IPR013656">
    <property type="entry name" value="PAS_4"/>
</dbReference>
<keyword evidence="10" id="KW-1185">Reference proteome</keyword>
<dbReference type="InterPro" id="IPR005467">
    <property type="entry name" value="His_kinase_dom"/>
</dbReference>
<dbReference type="EC" id="2.7.13.3" evidence="2"/>
<name>A0ABS9KWV4_9BACT</name>
<dbReference type="SUPFAM" id="SSF55874">
    <property type="entry name" value="ATPase domain of HSP90 chaperone/DNA topoisomerase II/histidine kinase"/>
    <property type="match status" value="1"/>
</dbReference>
<evidence type="ECO:0000256" key="1">
    <source>
        <dbReference type="ARBA" id="ARBA00000085"/>
    </source>
</evidence>
<dbReference type="PROSITE" id="PS50112">
    <property type="entry name" value="PAS"/>
    <property type="match status" value="1"/>
</dbReference>
<sequence length="383" mass="43425">MQSATTSSMQKNLAELLIDSSVDRVFAIDTDWRVIAWNNASADQTGITKTAAMNQLIMDLMPQLSKDRETMNAIIQAFNGWKSFLPAQRNTFNRHHHENHFLPLKNNEGTVVGVMNVMHDVSHRIKAEQQLQRLNDELEIKYRQLKRVSNDLSTFTGITGTNLKEPVKMIYTGLEQLARTDGHVLSNNSKAKLRKMQSSLNRINLLLDDILSLSEINTILEKTEEVDLNEVFQSVLEDSKLGAKIKEKGAVIEVNELPAIHGNREMLGFLFFHLLDNAIKFQSPENTPVVRVEADIIEAGNAIKHTTPKKLCRISFIDNGIGFDEEQGQRIFHMFDKLHPDRFRGSGIGLAICEKVMDAHNGFIKAYSKLGEGSRFECYFLRE</sequence>
<protein>
    <recommendedName>
        <fullName evidence="2">histidine kinase</fullName>
        <ecNumber evidence="2">2.7.13.3</ecNumber>
    </recommendedName>
</protein>
<keyword evidence="4" id="KW-0808">Transferase</keyword>
<dbReference type="SUPFAM" id="SSF47384">
    <property type="entry name" value="Homodimeric domain of signal transducing histidine kinase"/>
    <property type="match status" value="1"/>
</dbReference>
<evidence type="ECO:0000256" key="4">
    <source>
        <dbReference type="ARBA" id="ARBA00022679"/>
    </source>
</evidence>
<keyword evidence="9" id="KW-0067">ATP-binding</keyword>
<feature type="coiled-coil region" evidence="6">
    <location>
        <begin position="124"/>
        <end position="151"/>
    </location>
</feature>
<feature type="domain" description="Histidine kinase" evidence="7">
    <location>
        <begin position="158"/>
        <end position="383"/>
    </location>
</feature>
<dbReference type="SMART" id="SM00387">
    <property type="entry name" value="HATPase_c"/>
    <property type="match status" value="1"/>
</dbReference>
<comment type="catalytic activity">
    <reaction evidence="1">
        <text>ATP + protein L-histidine = ADP + protein N-phospho-L-histidine.</text>
        <dbReference type="EC" id="2.7.13.3"/>
    </reaction>
</comment>
<dbReference type="Pfam" id="PF02518">
    <property type="entry name" value="HATPase_c"/>
    <property type="match status" value="1"/>
</dbReference>
<dbReference type="SUPFAM" id="SSF55785">
    <property type="entry name" value="PYP-like sensor domain (PAS domain)"/>
    <property type="match status" value="1"/>
</dbReference>
<keyword evidence="9" id="KW-0547">Nucleotide-binding</keyword>
<accession>A0ABS9KWV4</accession>
<evidence type="ECO:0000256" key="3">
    <source>
        <dbReference type="ARBA" id="ARBA00022553"/>
    </source>
</evidence>
<evidence type="ECO:0000256" key="5">
    <source>
        <dbReference type="ARBA" id="ARBA00022777"/>
    </source>
</evidence>
<keyword evidence="6" id="KW-0175">Coiled coil</keyword>
<evidence type="ECO:0000259" key="8">
    <source>
        <dbReference type="PROSITE" id="PS50112"/>
    </source>
</evidence>
<dbReference type="PROSITE" id="PS50109">
    <property type="entry name" value="HIS_KIN"/>
    <property type="match status" value="1"/>
</dbReference>
<evidence type="ECO:0000313" key="10">
    <source>
        <dbReference type="Proteomes" id="UP001165367"/>
    </source>
</evidence>
<dbReference type="GO" id="GO:0005524">
    <property type="term" value="F:ATP binding"/>
    <property type="evidence" value="ECO:0007669"/>
    <property type="project" value="UniProtKB-KW"/>
</dbReference>
<keyword evidence="3" id="KW-0597">Phosphoprotein</keyword>
<dbReference type="Gene3D" id="1.10.287.130">
    <property type="match status" value="1"/>
</dbReference>
<dbReference type="InterPro" id="IPR052162">
    <property type="entry name" value="Sensor_kinase/Photoreceptor"/>
</dbReference>